<dbReference type="InterPro" id="IPR050131">
    <property type="entry name" value="Peptidase_S8_subtilisin-like"/>
</dbReference>
<dbReference type="eggNOG" id="COG1404">
    <property type="taxonomic scope" value="Bacteria"/>
</dbReference>
<keyword evidence="3 5" id="KW-0378">Hydrolase</keyword>
<dbReference type="InterPro" id="IPR023828">
    <property type="entry name" value="Peptidase_S8_Ser-AS"/>
</dbReference>
<dbReference type="GO" id="GO:0004252">
    <property type="term" value="F:serine-type endopeptidase activity"/>
    <property type="evidence" value="ECO:0007669"/>
    <property type="project" value="UniProtKB-UniRule"/>
</dbReference>
<dbReference type="InterPro" id="IPR036852">
    <property type="entry name" value="Peptidase_S8/S53_dom_sf"/>
</dbReference>
<dbReference type="Pfam" id="PF00082">
    <property type="entry name" value="Peptidase_S8"/>
    <property type="match status" value="1"/>
</dbReference>
<dbReference type="InterPro" id="IPR000209">
    <property type="entry name" value="Peptidase_S8/S53_dom"/>
</dbReference>
<name>F4XRY7_9CYAN</name>
<dbReference type="RefSeq" id="WP_008184270.1">
    <property type="nucleotide sequence ID" value="NZ_GL890907.1"/>
</dbReference>
<evidence type="ECO:0000256" key="1">
    <source>
        <dbReference type="ARBA" id="ARBA00011073"/>
    </source>
</evidence>
<evidence type="ECO:0000313" key="10">
    <source>
        <dbReference type="Proteomes" id="UP000003959"/>
    </source>
</evidence>
<feature type="domain" description="Peptidase S8/S53" evidence="7">
    <location>
        <begin position="140"/>
        <end position="425"/>
    </location>
</feature>
<evidence type="ECO:0000259" key="7">
    <source>
        <dbReference type="Pfam" id="PF00082"/>
    </source>
</evidence>
<evidence type="ECO:0000256" key="5">
    <source>
        <dbReference type="PROSITE-ProRule" id="PRU01240"/>
    </source>
</evidence>
<dbReference type="EMBL" id="GL890907">
    <property type="protein sequence ID" value="EGJ32706.1"/>
    <property type="molecule type" value="Genomic_DNA"/>
</dbReference>
<dbReference type="InterPro" id="IPR015500">
    <property type="entry name" value="Peptidase_S8_subtilisin-rel"/>
</dbReference>
<dbReference type="Gene3D" id="3.40.50.200">
    <property type="entry name" value="Peptidase S8/S53 domain"/>
    <property type="match status" value="1"/>
</dbReference>
<gene>
    <name evidence="9" type="ORF">LYNGBM3L_05560</name>
</gene>
<dbReference type="InterPro" id="IPR023827">
    <property type="entry name" value="Peptidase_S8_Asp-AS"/>
</dbReference>
<keyword evidence="10" id="KW-1185">Reference proteome</keyword>
<protein>
    <submittedName>
        <fullName evidence="9">Subtilisin-like serine protease</fullName>
    </submittedName>
</protein>
<dbReference type="HOGENOM" id="CLU_031617_0_0_3"/>
<dbReference type="OrthoDB" id="137105at2"/>
<sequence>MRVLIQMRFMPELRAAMTAESFTMTTEAVSIDGFSLDQSYTPVLVPNRQRREEVGVTEVGQLFSFDARPEVSTYLVRGEVADDALEPLIAAVEQDPNGIGVFSDPRISAIAICPPASVGTHRNVENLLQFPQLQAKGMDGSNVMVAIVDSGVNLSHLNSKGKTPQFDASKSWTPVSGLTPGNMRVDHGTMCAFDVCIAAPNSTLLDYALLQSQTPGGSVMDGFLSDAVKAFSNLLQILSTAPEPKPALVVNNSWGMFHPSWDFPVGHPGNYSDNPNHPFNIIVESLEDAGADILFAAGNCGAECPDPRCQRVTNRPIYGANSHPSVLSIAGVTVNKERVGYSSQGPGHLDSQKPDLCAYTHFVGSGVYRADSGTSAACPVAAGVVASIRTKYPPSVLSPAELRQLLRRTAEDLGVAGFDYDHGFGLIDVPAILNALERLDIPELQIGEAVSGHLKQTGDSSLYRVRVGTSLSLELDGQDGVDFDLYVRKALQPTISEFDYRGYTSLPDEKISIRPSEPGEYFVMVRSYRGAGDFSLKASVESILNV</sequence>
<dbReference type="PROSITE" id="PS00136">
    <property type="entry name" value="SUBTILASE_ASP"/>
    <property type="match status" value="1"/>
</dbReference>
<evidence type="ECO:0000256" key="4">
    <source>
        <dbReference type="ARBA" id="ARBA00022825"/>
    </source>
</evidence>
<keyword evidence="2 5" id="KW-0645">Protease</keyword>
<dbReference type="PANTHER" id="PTHR43806:SF11">
    <property type="entry name" value="CEREVISIN-RELATED"/>
    <property type="match status" value="1"/>
</dbReference>
<dbReference type="PRINTS" id="PR00723">
    <property type="entry name" value="SUBTILISIN"/>
</dbReference>
<dbReference type="InterPro" id="IPR007280">
    <property type="entry name" value="Peptidase_C_arc/bac"/>
</dbReference>
<dbReference type="PROSITE" id="PS00138">
    <property type="entry name" value="SUBTILASE_SER"/>
    <property type="match status" value="1"/>
</dbReference>
<evidence type="ECO:0000256" key="3">
    <source>
        <dbReference type="ARBA" id="ARBA00022801"/>
    </source>
</evidence>
<dbReference type="PROSITE" id="PS51892">
    <property type="entry name" value="SUBTILASE"/>
    <property type="match status" value="1"/>
</dbReference>
<organism evidence="9 10">
    <name type="scientific">Moorena producens 3L</name>
    <dbReference type="NCBI Taxonomy" id="489825"/>
    <lineage>
        <taxon>Bacteria</taxon>
        <taxon>Bacillati</taxon>
        <taxon>Cyanobacteriota</taxon>
        <taxon>Cyanophyceae</taxon>
        <taxon>Coleofasciculales</taxon>
        <taxon>Coleofasciculaceae</taxon>
        <taxon>Moorena</taxon>
    </lineage>
</organism>
<accession>F4XRY7</accession>
<dbReference type="CDD" id="cd00306">
    <property type="entry name" value="Peptidases_S8_S53"/>
    <property type="match status" value="1"/>
</dbReference>
<evidence type="ECO:0000256" key="6">
    <source>
        <dbReference type="RuleBase" id="RU003355"/>
    </source>
</evidence>
<feature type="active site" description="Charge relay system" evidence="5">
    <location>
        <position position="375"/>
    </location>
</feature>
<dbReference type="eggNOG" id="COG3291">
    <property type="taxonomic scope" value="Bacteria"/>
</dbReference>
<comment type="similarity">
    <text evidence="1 5 6">Belongs to the peptidase S8 family.</text>
</comment>
<feature type="domain" description="Peptidase C-terminal archaeal/bacterial" evidence="8">
    <location>
        <begin position="466"/>
        <end position="527"/>
    </location>
</feature>
<evidence type="ECO:0000259" key="8">
    <source>
        <dbReference type="Pfam" id="PF04151"/>
    </source>
</evidence>
<dbReference type="SUPFAM" id="SSF52743">
    <property type="entry name" value="Subtilisin-like"/>
    <property type="match status" value="1"/>
</dbReference>
<proteinExistence type="inferred from homology"/>
<feature type="active site" description="Charge relay system" evidence="5">
    <location>
        <position position="149"/>
    </location>
</feature>
<dbReference type="Pfam" id="PF04151">
    <property type="entry name" value="PPC"/>
    <property type="match status" value="1"/>
</dbReference>
<evidence type="ECO:0000256" key="2">
    <source>
        <dbReference type="ARBA" id="ARBA00022670"/>
    </source>
</evidence>
<dbReference type="AlphaFoldDB" id="F4XRY7"/>
<keyword evidence="4 5" id="KW-0720">Serine protease</keyword>
<feature type="active site" description="Charge relay system" evidence="5">
    <location>
        <position position="187"/>
    </location>
</feature>
<dbReference type="GO" id="GO:0006508">
    <property type="term" value="P:proteolysis"/>
    <property type="evidence" value="ECO:0007669"/>
    <property type="project" value="UniProtKB-KW"/>
</dbReference>
<evidence type="ECO:0000313" key="9">
    <source>
        <dbReference type="EMBL" id="EGJ32706.1"/>
    </source>
</evidence>
<dbReference type="Gene3D" id="2.60.120.380">
    <property type="match status" value="1"/>
</dbReference>
<reference evidence="10" key="1">
    <citation type="journal article" date="2011" name="Proc. Natl. Acad. Sci. U.S.A.">
        <title>Genomic insights into the physiology and ecology of the marine filamentous cyanobacterium Lyngbya majuscula.</title>
        <authorList>
            <person name="Jones A.C."/>
            <person name="Monroe E.A."/>
            <person name="Podell S."/>
            <person name="Hess W.R."/>
            <person name="Klages S."/>
            <person name="Esquenazi E."/>
            <person name="Niessen S."/>
            <person name="Hoover H."/>
            <person name="Rothmann M."/>
            <person name="Lasken R.S."/>
            <person name="Yates J.R.III."/>
            <person name="Reinhardt R."/>
            <person name="Kube M."/>
            <person name="Burkart M.D."/>
            <person name="Allen E.E."/>
            <person name="Dorrestein P.C."/>
            <person name="Gerwick W.H."/>
            <person name="Gerwick L."/>
        </authorList>
    </citation>
    <scope>NUCLEOTIDE SEQUENCE [LARGE SCALE GENOMIC DNA]</scope>
    <source>
        <strain evidence="10">3L</strain>
    </source>
</reference>
<dbReference type="Proteomes" id="UP000003959">
    <property type="component" value="Unassembled WGS sequence"/>
</dbReference>
<dbReference type="PANTHER" id="PTHR43806">
    <property type="entry name" value="PEPTIDASE S8"/>
    <property type="match status" value="1"/>
</dbReference>